<dbReference type="EMBL" id="CVRI01000002">
    <property type="protein sequence ID" value="CRK86706.1"/>
    <property type="molecule type" value="Genomic_DNA"/>
</dbReference>
<organism evidence="1 2">
    <name type="scientific">Clunio marinus</name>
    <dbReference type="NCBI Taxonomy" id="568069"/>
    <lineage>
        <taxon>Eukaryota</taxon>
        <taxon>Metazoa</taxon>
        <taxon>Ecdysozoa</taxon>
        <taxon>Arthropoda</taxon>
        <taxon>Hexapoda</taxon>
        <taxon>Insecta</taxon>
        <taxon>Pterygota</taxon>
        <taxon>Neoptera</taxon>
        <taxon>Endopterygota</taxon>
        <taxon>Diptera</taxon>
        <taxon>Nematocera</taxon>
        <taxon>Chironomoidea</taxon>
        <taxon>Chironomidae</taxon>
        <taxon>Clunio</taxon>
    </lineage>
</organism>
<reference evidence="1 2" key="1">
    <citation type="submission" date="2015-04" db="EMBL/GenBank/DDBJ databases">
        <authorList>
            <person name="Syromyatnikov M.Y."/>
            <person name="Popov V.N."/>
        </authorList>
    </citation>
    <scope>NUCLEOTIDE SEQUENCE [LARGE SCALE GENOMIC DNA]</scope>
</reference>
<sequence length="26" mass="3186">MMTFNHKKALKPNRNLLKLTRKKINF</sequence>
<gene>
    <name evidence="1" type="ORF">CLUMA_CG000539</name>
</gene>
<keyword evidence="2" id="KW-1185">Reference proteome</keyword>
<evidence type="ECO:0000313" key="2">
    <source>
        <dbReference type="Proteomes" id="UP000183832"/>
    </source>
</evidence>
<accession>A0A1J1HGM9</accession>
<protein>
    <submittedName>
        <fullName evidence="1">CLUMA_CG000539, isoform A</fullName>
    </submittedName>
</protein>
<dbReference type="Proteomes" id="UP000183832">
    <property type="component" value="Unassembled WGS sequence"/>
</dbReference>
<proteinExistence type="predicted"/>
<name>A0A1J1HGM9_9DIPT</name>
<evidence type="ECO:0000313" key="1">
    <source>
        <dbReference type="EMBL" id="CRK86706.1"/>
    </source>
</evidence>
<dbReference type="AlphaFoldDB" id="A0A1J1HGM9"/>